<comment type="caution">
    <text evidence="3">The sequence shown here is derived from an EMBL/GenBank/DDBJ whole genome shotgun (WGS) entry which is preliminary data.</text>
</comment>
<dbReference type="Pfam" id="PF01796">
    <property type="entry name" value="OB_ChsH2_C"/>
    <property type="match status" value="1"/>
</dbReference>
<dbReference type="PANTHER" id="PTHR34075:SF5">
    <property type="entry name" value="BLR3430 PROTEIN"/>
    <property type="match status" value="1"/>
</dbReference>
<accession>A0A2T2WNC6</accession>
<dbReference type="InterPro" id="IPR022002">
    <property type="entry name" value="ChsH2_Znr"/>
</dbReference>
<dbReference type="SUPFAM" id="SSF50249">
    <property type="entry name" value="Nucleic acid-binding proteins"/>
    <property type="match status" value="1"/>
</dbReference>
<dbReference type="InterPro" id="IPR052513">
    <property type="entry name" value="Thioester_dehydratase-like"/>
</dbReference>
<sequence>MANGRRVPVVDHDSQNFWDHLRQGRLSIPRCSACGLYIYYPRSICPRCFSNVLTWVELSGKGTVYSYTVCYRSSDEYWATKLPYVVALIEVENNVRMLSYIDVEPSRMYIGMPVIIRFTPAEGTVFPDFVPISDVFNVE</sequence>
<evidence type="ECO:0000313" key="3">
    <source>
        <dbReference type="EMBL" id="PSR23734.1"/>
    </source>
</evidence>
<dbReference type="Proteomes" id="UP000241848">
    <property type="component" value="Unassembled WGS sequence"/>
</dbReference>
<organism evidence="3 4">
    <name type="scientific">Sulfobacillus acidophilus</name>
    <dbReference type="NCBI Taxonomy" id="53633"/>
    <lineage>
        <taxon>Bacteria</taxon>
        <taxon>Bacillati</taxon>
        <taxon>Bacillota</taxon>
        <taxon>Clostridia</taxon>
        <taxon>Eubacteriales</taxon>
        <taxon>Clostridiales Family XVII. Incertae Sedis</taxon>
        <taxon>Sulfobacillus</taxon>
    </lineage>
</organism>
<dbReference type="Gene3D" id="6.10.30.10">
    <property type="match status" value="1"/>
</dbReference>
<dbReference type="Pfam" id="PF12172">
    <property type="entry name" value="zf-ChsH2"/>
    <property type="match status" value="1"/>
</dbReference>
<gene>
    <name evidence="3" type="ORF">C7B45_01580</name>
</gene>
<evidence type="ECO:0000313" key="4">
    <source>
        <dbReference type="Proteomes" id="UP000241848"/>
    </source>
</evidence>
<dbReference type="EMBL" id="PXYV01000003">
    <property type="protein sequence ID" value="PSR23734.1"/>
    <property type="molecule type" value="Genomic_DNA"/>
</dbReference>
<evidence type="ECO:0000259" key="1">
    <source>
        <dbReference type="Pfam" id="PF01796"/>
    </source>
</evidence>
<feature type="domain" description="ChsH2 C-terminal OB-fold" evidence="1">
    <location>
        <begin position="55"/>
        <end position="118"/>
    </location>
</feature>
<evidence type="ECO:0000259" key="2">
    <source>
        <dbReference type="Pfam" id="PF12172"/>
    </source>
</evidence>
<feature type="domain" description="ChsH2 rubredoxin-like zinc ribbon" evidence="2">
    <location>
        <begin position="18"/>
        <end position="50"/>
    </location>
</feature>
<reference evidence="3 4" key="1">
    <citation type="journal article" date="2014" name="BMC Genomics">
        <title>Comparison of environmental and isolate Sulfobacillus genomes reveals diverse carbon, sulfur, nitrogen, and hydrogen metabolisms.</title>
        <authorList>
            <person name="Justice N.B."/>
            <person name="Norman A."/>
            <person name="Brown C.T."/>
            <person name="Singh A."/>
            <person name="Thomas B.C."/>
            <person name="Banfield J.F."/>
        </authorList>
    </citation>
    <scope>NUCLEOTIDE SEQUENCE [LARGE SCALE GENOMIC DNA]</scope>
    <source>
        <strain evidence="3">AMDSBA3</strain>
    </source>
</reference>
<proteinExistence type="predicted"/>
<dbReference type="InterPro" id="IPR012340">
    <property type="entry name" value="NA-bd_OB-fold"/>
</dbReference>
<dbReference type="PANTHER" id="PTHR34075">
    <property type="entry name" value="BLR3430 PROTEIN"/>
    <property type="match status" value="1"/>
</dbReference>
<name>A0A2T2WNC6_9FIRM</name>
<dbReference type="AlphaFoldDB" id="A0A2T2WNC6"/>
<dbReference type="InterPro" id="IPR002878">
    <property type="entry name" value="ChsH2_C"/>
</dbReference>
<protein>
    <recommendedName>
        <fullName evidence="5">Zn-ribbon domain-containing OB-fold protein</fullName>
    </recommendedName>
</protein>
<evidence type="ECO:0008006" key="5">
    <source>
        <dbReference type="Google" id="ProtNLM"/>
    </source>
</evidence>